<sequence length="238" mass="27782">MANYISHIVIDEAGRMPFIEALNIVVETPNLKQLILNGDIQQYPYHHRIRLEQRPECYDNVLKMINLKSSELSYIQLNSTFLMHPGLVKIMNEIFYPNRNLIPLFPPESLDLCHHFRHPNIPIAFHAVEGGDELFPPTSRRNQHQNYIGIKIIQQLFENYHPAHQFRAGKILVLCNYSGQRRMMQEALKEKGYDRWVKVKCVDNVVGEHSDIVIYITTRAYDSEFKSIEEQEASGSEF</sequence>
<dbReference type="InterPro" id="IPR045055">
    <property type="entry name" value="DNA2/NAM7-like"/>
</dbReference>
<dbReference type="GO" id="GO:0031048">
    <property type="term" value="P:regulatory ncRNA-mediated heterochromatin formation"/>
    <property type="evidence" value="ECO:0007669"/>
    <property type="project" value="TreeGrafter"/>
</dbReference>
<dbReference type="Pfam" id="PF13087">
    <property type="entry name" value="AAA_12"/>
    <property type="match status" value="1"/>
</dbReference>
<dbReference type="WBParaSite" id="PSU_v2.g21383.t1">
    <property type="protein sequence ID" value="PSU_v2.g21383.t1"/>
    <property type="gene ID" value="PSU_v2.g21383"/>
</dbReference>
<protein>
    <submittedName>
        <fullName evidence="3">DNA2/NAM7 helicase-like C-terminal domain-containing protein</fullName>
    </submittedName>
</protein>
<dbReference type="AlphaFoldDB" id="A0A914YP26"/>
<evidence type="ECO:0000313" key="2">
    <source>
        <dbReference type="Proteomes" id="UP000887577"/>
    </source>
</evidence>
<name>A0A914YP26_9BILA</name>
<evidence type="ECO:0000313" key="3">
    <source>
        <dbReference type="WBParaSite" id="PSU_v2.g21383.t1"/>
    </source>
</evidence>
<proteinExistence type="predicted"/>
<reference evidence="3" key="1">
    <citation type="submission" date="2022-11" db="UniProtKB">
        <authorList>
            <consortium name="WormBaseParasite"/>
        </authorList>
    </citation>
    <scope>IDENTIFICATION</scope>
</reference>
<accession>A0A914YP26</accession>
<organism evidence="2 3">
    <name type="scientific">Panagrolaimus superbus</name>
    <dbReference type="NCBI Taxonomy" id="310955"/>
    <lineage>
        <taxon>Eukaryota</taxon>
        <taxon>Metazoa</taxon>
        <taxon>Ecdysozoa</taxon>
        <taxon>Nematoda</taxon>
        <taxon>Chromadorea</taxon>
        <taxon>Rhabditida</taxon>
        <taxon>Tylenchina</taxon>
        <taxon>Panagrolaimomorpha</taxon>
        <taxon>Panagrolaimoidea</taxon>
        <taxon>Panagrolaimidae</taxon>
        <taxon>Panagrolaimus</taxon>
    </lineage>
</organism>
<dbReference type="PANTHER" id="PTHR10887:SF341">
    <property type="entry name" value="NFX1-TYPE ZINC FINGER-CONTAINING PROTEIN 1"/>
    <property type="match status" value="1"/>
</dbReference>
<dbReference type="Proteomes" id="UP000887577">
    <property type="component" value="Unplaced"/>
</dbReference>
<dbReference type="SUPFAM" id="SSF52540">
    <property type="entry name" value="P-loop containing nucleoside triphosphate hydrolases"/>
    <property type="match status" value="1"/>
</dbReference>
<dbReference type="InterPro" id="IPR027417">
    <property type="entry name" value="P-loop_NTPase"/>
</dbReference>
<dbReference type="Gene3D" id="3.40.50.300">
    <property type="entry name" value="P-loop containing nucleotide triphosphate hydrolases"/>
    <property type="match status" value="1"/>
</dbReference>
<dbReference type="InterPro" id="IPR041679">
    <property type="entry name" value="DNA2/NAM7-like_C"/>
</dbReference>
<evidence type="ECO:0000259" key="1">
    <source>
        <dbReference type="Pfam" id="PF13087"/>
    </source>
</evidence>
<dbReference type="PANTHER" id="PTHR10887">
    <property type="entry name" value="DNA2/NAM7 HELICASE FAMILY"/>
    <property type="match status" value="1"/>
</dbReference>
<keyword evidence="2" id="KW-1185">Reference proteome</keyword>
<feature type="domain" description="DNA2/NAM7 helicase-like C-terminal" evidence="1">
    <location>
        <begin position="71"/>
        <end position="221"/>
    </location>
</feature>
<dbReference type="GO" id="GO:0031380">
    <property type="term" value="C:nuclear RNA-directed RNA polymerase complex"/>
    <property type="evidence" value="ECO:0007669"/>
    <property type="project" value="TreeGrafter"/>
</dbReference>